<protein>
    <submittedName>
        <fullName evidence="3">Uncharacterized protein</fullName>
    </submittedName>
</protein>
<reference evidence="3 4" key="1">
    <citation type="journal article" date="2021" name="Elife">
        <title>Chloroplast acquisition without the gene transfer in kleptoplastic sea slugs, Plakobranchus ocellatus.</title>
        <authorList>
            <person name="Maeda T."/>
            <person name="Takahashi S."/>
            <person name="Yoshida T."/>
            <person name="Shimamura S."/>
            <person name="Takaki Y."/>
            <person name="Nagai Y."/>
            <person name="Toyoda A."/>
            <person name="Suzuki Y."/>
            <person name="Arimoto A."/>
            <person name="Ishii H."/>
            <person name="Satoh N."/>
            <person name="Nishiyama T."/>
            <person name="Hasebe M."/>
            <person name="Maruyama T."/>
            <person name="Minagawa J."/>
            <person name="Obokata J."/>
            <person name="Shigenobu S."/>
        </authorList>
    </citation>
    <scope>NUCLEOTIDE SEQUENCE [LARGE SCALE GENOMIC DNA]</scope>
</reference>
<proteinExistence type="predicted"/>
<feature type="compositionally biased region" description="Basic and acidic residues" evidence="1">
    <location>
        <begin position="149"/>
        <end position="168"/>
    </location>
</feature>
<keyword evidence="2" id="KW-0472">Membrane</keyword>
<evidence type="ECO:0000313" key="3">
    <source>
        <dbReference type="EMBL" id="GFS02837.1"/>
    </source>
</evidence>
<dbReference type="AlphaFoldDB" id="A0AAV4HY16"/>
<keyword evidence="2" id="KW-1133">Transmembrane helix</keyword>
<gene>
    <name evidence="3" type="ORF">ElyMa_001133400</name>
</gene>
<dbReference type="EMBL" id="BMAT01002250">
    <property type="protein sequence ID" value="GFS02837.1"/>
    <property type="molecule type" value="Genomic_DNA"/>
</dbReference>
<keyword evidence="2" id="KW-0812">Transmembrane</keyword>
<evidence type="ECO:0000256" key="2">
    <source>
        <dbReference type="SAM" id="Phobius"/>
    </source>
</evidence>
<name>A0AAV4HY16_9GAST</name>
<feature type="transmembrane region" description="Helical" evidence="2">
    <location>
        <begin position="325"/>
        <end position="349"/>
    </location>
</feature>
<feature type="region of interest" description="Disordered" evidence="1">
    <location>
        <begin position="257"/>
        <end position="278"/>
    </location>
</feature>
<dbReference type="Proteomes" id="UP000762676">
    <property type="component" value="Unassembled WGS sequence"/>
</dbReference>
<feature type="compositionally biased region" description="Low complexity" evidence="1">
    <location>
        <begin position="10"/>
        <end position="19"/>
    </location>
</feature>
<feature type="region of interest" description="Disordered" evidence="1">
    <location>
        <begin position="127"/>
        <end position="179"/>
    </location>
</feature>
<keyword evidence="4" id="KW-1185">Reference proteome</keyword>
<organism evidence="3 4">
    <name type="scientific">Elysia marginata</name>
    <dbReference type="NCBI Taxonomy" id="1093978"/>
    <lineage>
        <taxon>Eukaryota</taxon>
        <taxon>Metazoa</taxon>
        <taxon>Spiralia</taxon>
        <taxon>Lophotrochozoa</taxon>
        <taxon>Mollusca</taxon>
        <taxon>Gastropoda</taxon>
        <taxon>Heterobranchia</taxon>
        <taxon>Euthyneura</taxon>
        <taxon>Panpulmonata</taxon>
        <taxon>Sacoglossa</taxon>
        <taxon>Placobranchoidea</taxon>
        <taxon>Plakobranchidae</taxon>
        <taxon>Elysia</taxon>
    </lineage>
</organism>
<feature type="region of interest" description="Disordered" evidence="1">
    <location>
        <begin position="1"/>
        <end position="75"/>
    </location>
</feature>
<comment type="caution">
    <text evidence="3">The sequence shown here is derived from an EMBL/GenBank/DDBJ whole genome shotgun (WGS) entry which is preliminary data.</text>
</comment>
<evidence type="ECO:0000313" key="4">
    <source>
        <dbReference type="Proteomes" id="UP000762676"/>
    </source>
</evidence>
<sequence length="355" mass="37600">MRFPVPAKPVPSKKATSAAVVPKLPVKSDDLKSPEGTSTRKKPVATPPTAGLRGVANSKTPVRSDKTRTLGVHSTSTTVSYTSGVTTTASGPAATTTLDPVKPVISTSTVNLGKSVTPGKVATTVKPRKSMTLDKSDTTVKPGKSLTGRKTDTTEKPGKPLTSRKTDTTVKPGKPLSFGSSASKVHHKLLTTPKVDVFTTSLYPEKSDAISSHDSATTIKARKSVLLGDMSDTTSIPFVSVIPVYSVIDKDIDKDDFEDGKSNVSDTGPGKPELDGEFSDQLRSCSSVTAWRKAFQEFRVKCTCVDAMTGRKMAVVRPRVSTERLLRAFLIGLGGSCSALIVTSLVYFLTPKKVG</sequence>
<accession>A0AAV4HY16</accession>
<evidence type="ECO:0000256" key="1">
    <source>
        <dbReference type="SAM" id="MobiDB-lite"/>
    </source>
</evidence>